<feature type="domain" description="Nucleotidyl transferase" evidence="6">
    <location>
        <begin position="11"/>
        <end position="252"/>
    </location>
</feature>
<dbReference type="SUPFAM" id="SSF53448">
    <property type="entry name" value="Nucleotide-diphospho-sugar transferases"/>
    <property type="match status" value="1"/>
</dbReference>
<dbReference type="GO" id="GO:0003983">
    <property type="term" value="F:UTP:glucose-1-phosphate uridylyltransferase activity"/>
    <property type="evidence" value="ECO:0007669"/>
    <property type="project" value="UniProtKB-EC"/>
</dbReference>
<evidence type="ECO:0000313" key="7">
    <source>
        <dbReference type="EMBL" id="ENO18696.1"/>
    </source>
</evidence>
<proteinExistence type="inferred from homology"/>
<keyword evidence="3 7" id="KW-0808">Transferase</keyword>
<dbReference type="Pfam" id="PF00483">
    <property type="entry name" value="NTP_transferase"/>
    <property type="match status" value="1"/>
</dbReference>
<dbReference type="Proteomes" id="UP000013015">
    <property type="component" value="Unassembled WGS sequence"/>
</dbReference>
<evidence type="ECO:0000256" key="5">
    <source>
        <dbReference type="ARBA" id="ARBA00048128"/>
    </source>
</evidence>
<evidence type="ECO:0000259" key="6">
    <source>
        <dbReference type="Pfam" id="PF00483"/>
    </source>
</evidence>
<dbReference type="InterPro" id="IPR005771">
    <property type="entry name" value="GalU_uridylyltTrfase_bac/arc"/>
</dbReference>
<dbReference type="STRING" id="888050.HMPREF9004_0567"/>
<dbReference type="RefSeq" id="WP_005962296.1">
    <property type="nucleotide sequence ID" value="NZ_CP040505.1"/>
</dbReference>
<dbReference type="InterPro" id="IPR029044">
    <property type="entry name" value="Nucleotide-diphossugar_trans"/>
</dbReference>
<keyword evidence="4 7" id="KW-0548">Nucleotidyltransferase</keyword>
<dbReference type="PANTHER" id="PTHR43197">
    <property type="entry name" value="UTP--GLUCOSE-1-PHOSPHATE URIDYLYLTRANSFERASE"/>
    <property type="match status" value="1"/>
</dbReference>
<name>N6X4S5_9ACTO</name>
<comment type="caution">
    <text evidence="7">The sequence shown here is derived from an EMBL/GenBank/DDBJ whole genome shotgun (WGS) entry which is preliminary data.</text>
</comment>
<evidence type="ECO:0000256" key="4">
    <source>
        <dbReference type="ARBA" id="ARBA00022695"/>
    </source>
</evidence>
<keyword evidence="8" id="KW-1185">Reference proteome</keyword>
<dbReference type="Gene3D" id="3.90.550.10">
    <property type="entry name" value="Spore Coat Polysaccharide Biosynthesis Protein SpsA, Chain A"/>
    <property type="match status" value="1"/>
</dbReference>
<dbReference type="EC" id="2.7.7.9" evidence="2"/>
<dbReference type="OrthoDB" id="9803306at2"/>
<evidence type="ECO:0000256" key="3">
    <source>
        <dbReference type="ARBA" id="ARBA00022679"/>
    </source>
</evidence>
<comment type="catalytic activity">
    <reaction evidence="5">
        <text>alpha-D-glucose 1-phosphate + UTP + H(+) = UDP-alpha-D-glucose + diphosphate</text>
        <dbReference type="Rhea" id="RHEA:19889"/>
        <dbReference type="ChEBI" id="CHEBI:15378"/>
        <dbReference type="ChEBI" id="CHEBI:33019"/>
        <dbReference type="ChEBI" id="CHEBI:46398"/>
        <dbReference type="ChEBI" id="CHEBI:58601"/>
        <dbReference type="ChEBI" id="CHEBI:58885"/>
        <dbReference type="EC" id="2.7.7.9"/>
    </reaction>
</comment>
<gene>
    <name evidence="7" type="primary">galU</name>
    <name evidence="7" type="ORF">HMPREF9004_0567</name>
</gene>
<comment type="similarity">
    <text evidence="1">Belongs to the UDPGP type 2 family.</text>
</comment>
<sequence>MTEQKPPVAHAVIPAAGRGTRFLPVTKAVPKEMLPIVDRPAIDYIMRELHDAGLEDVLFITRAGKQSIEDYFDADPALESELEKSGKDAFLALVKDYQELPGVHSVRQGHPLGLGHAILQAKAHVGDAPFVVMLPDDLMEPGAQLLRRMIEVRAALGGSVIALTKVTREQATAYASVACTPIDIPEGVQLAQGALVRIDEVVEKPKLEDVKSEYAVIGRYVLDAAVFDALETIEPGANNEYQLTDGYAKMIDLPAEEGGGVYGVVIDERRFDTGDKLGYLKATIAFALENPELGAELRAFLENELDGAR</sequence>
<dbReference type="eggNOG" id="COG1210">
    <property type="taxonomic scope" value="Bacteria"/>
</dbReference>
<dbReference type="InterPro" id="IPR005835">
    <property type="entry name" value="NTP_transferase_dom"/>
</dbReference>
<dbReference type="HOGENOM" id="CLU_029499_1_0_11"/>
<evidence type="ECO:0000313" key="8">
    <source>
        <dbReference type="Proteomes" id="UP000013015"/>
    </source>
</evidence>
<dbReference type="PANTHER" id="PTHR43197:SF1">
    <property type="entry name" value="UTP--GLUCOSE-1-PHOSPHATE URIDYLYLTRANSFERASE"/>
    <property type="match status" value="1"/>
</dbReference>
<dbReference type="AlphaFoldDB" id="N6X4S5"/>
<dbReference type="CDD" id="cd02541">
    <property type="entry name" value="UGPase_prokaryotic"/>
    <property type="match status" value="1"/>
</dbReference>
<reference evidence="7 8" key="1">
    <citation type="submission" date="2013-03" db="EMBL/GenBank/DDBJ databases">
        <title>Reference genome for the Human Microbiome Project.</title>
        <authorList>
            <person name="Aqrawi P."/>
            <person name="Ayvaz T."/>
            <person name="Bess C."/>
            <person name="Blankenburg K."/>
            <person name="Coyle M."/>
            <person name="Deng J."/>
            <person name="Forbes L."/>
            <person name="Fowler G."/>
            <person name="Francisco L."/>
            <person name="Fu Q."/>
            <person name="Gibbs R."/>
            <person name="Gross S."/>
            <person name="Gubbala S."/>
            <person name="Hale W."/>
            <person name="Hemphill L."/>
            <person name="Highlander S."/>
            <person name="Hirani K."/>
            <person name="Jackson L."/>
            <person name="Jakkamsetti A."/>
            <person name="Javaid M."/>
            <person name="Jayaseelan J.C."/>
            <person name="Jiang H."/>
            <person name="Joshi V."/>
            <person name="Korchina V."/>
            <person name="Kovar C."/>
            <person name="Lara F."/>
            <person name="Lee S."/>
            <person name="Liu Y."/>
            <person name="Mata R."/>
            <person name="Mathew T."/>
            <person name="Munidasa M."/>
            <person name="Muzny D."/>
            <person name="Nazareth L."/>
            <person name="Ngo R."/>
            <person name="Nguyen L."/>
            <person name="Nguyen N."/>
            <person name="Okwuonu G."/>
            <person name="Ongeri F."/>
            <person name="Palculict T."/>
            <person name="Patil S."/>
            <person name="Petrosino J."/>
            <person name="Pham C."/>
            <person name="Pham P."/>
            <person name="Pu L.-L."/>
            <person name="Qin X."/>
            <person name="Qu J."/>
            <person name="Reid J."/>
            <person name="Ross M."/>
            <person name="Ruth R."/>
            <person name="Saada N."/>
            <person name="San Lucas F."/>
            <person name="Santibanez J."/>
            <person name="Shang Y."/>
            <person name="Simmons D."/>
            <person name="Song X.-Z."/>
            <person name="Tang L.-Y."/>
            <person name="Thornton R."/>
            <person name="Warren J."/>
            <person name="Weissenberger G."/>
            <person name="Wilczek-Boney K."/>
            <person name="Worley K."/>
            <person name="Youmans B."/>
            <person name="Zhang J."/>
            <person name="Zhang L."/>
            <person name="Zhao Z."/>
            <person name="Zhou C."/>
            <person name="Zhu D."/>
            <person name="Zhu Y."/>
        </authorList>
    </citation>
    <scope>NUCLEOTIDE SEQUENCE [LARGE SCALE GENOMIC DNA]</scope>
    <source>
        <strain evidence="7 8">F0333</strain>
    </source>
</reference>
<evidence type="ECO:0000256" key="2">
    <source>
        <dbReference type="ARBA" id="ARBA00012415"/>
    </source>
</evidence>
<organism evidence="7 8">
    <name type="scientific">Schaalia cardiffensis F0333</name>
    <dbReference type="NCBI Taxonomy" id="888050"/>
    <lineage>
        <taxon>Bacteria</taxon>
        <taxon>Bacillati</taxon>
        <taxon>Actinomycetota</taxon>
        <taxon>Actinomycetes</taxon>
        <taxon>Actinomycetales</taxon>
        <taxon>Actinomycetaceae</taxon>
        <taxon>Schaalia</taxon>
    </lineage>
</organism>
<accession>N6X4S5</accession>
<evidence type="ECO:0000256" key="1">
    <source>
        <dbReference type="ARBA" id="ARBA00006890"/>
    </source>
</evidence>
<protein>
    <recommendedName>
        <fullName evidence="2">UTP--glucose-1-phosphate uridylyltransferase</fullName>
        <ecNumber evidence="2">2.7.7.9</ecNumber>
    </recommendedName>
</protein>
<dbReference type="GO" id="GO:0006011">
    <property type="term" value="P:UDP-alpha-D-glucose metabolic process"/>
    <property type="evidence" value="ECO:0007669"/>
    <property type="project" value="InterPro"/>
</dbReference>
<dbReference type="EMBL" id="AQHZ01000009">
    <property type="protein sequence ID" value="ENO18696.1"/>
    <property type="molecule type" value="Genomic_DNA"/>
</dbReference>
<dbReference type="PATRIC" id="fig|888050.3.peg.543"/>